<keyword evidence="4" id="KW-0430">Lectin</keyword>
<name>A0A7R8WPV8_9CRUS</name>
<accession>A0A7R8WPV8</accession>
<dbReference type="PANTHER" id="PTHR22799">
    <property type="entry name" value="TETRANECTIN-RELATED"/>
    <property type="match status" value="1"/>
</dbReference>
<proteinExistence type="predicted"/>
<dbReference type="Gene3D" id="3.10.100.10">
    <property type="entry name" value="Mannose-Binding Protein A, subunit A"/>
    <property type="match status" value="1"/>
</dbReference>
<dbReference type="InterPro" id="IPR051663">
    <property type="entry name" value="CLec_Tetranectin-domain"/>
</dbReference>
<sequence length="199" mass="22858">MDIGMELPIICDISVVELPEISVKLRTQSSDSKNNRTVNAKSSVHHDQLECPMGFHQVKSRCYALESDVLKTWDESQTHCRSLAEGGRLAEFTTEKEFSFFRKYFISISSDMCTKYWIGAEEIGKSNQFKWSSSQVELTFYKWYLLDQEPNLGTANNAIGVSCSFDWIWWDADKNDKFGQICEVEPIVDRSQPVDLSQL</sequence>
<evidence type="ECO:0000256" key="2">
    <source>
        <dbReference type="ARBA" id="ARBA00022525"/>
    </source>
</evidence>
<evidence type="ECO:0000256" key="4">
    <source>
        <dbReference type="ARBA" id="ARBA00022734"/>
    </source>
</evidence>
<dbReference type="OrthoDB" id="6133475at2759"/>
<dbReference type="InterPro" id="IPR016187">
    <property type="entry name" value="CTDL_fold"/>
</dbReference>
<evidence type="ECO:0000256" key="1">
    <source>
        <dbReference type="ARBA" id="ARBA00004613"/>
    </source>
</evidence>
<evidence type="ECO:0000313" key="5">
    <source>
        <dbReference type="EMBL" id="CAD7234957.1"/>
    </source>
</evidence>
<keyword evidence="3" id="KW-0732">Signal</keyword>
<protein>
    <submittedName>
        <fullName evidence="5">Uncharacterized protein</fullName>
    </submittedName>
</protein>
<dbReference type="GO" id="GO:0005615">
    <property type="term" value="C:extracellular space"/>
    <property type="evidence" value="ECO:0007669"/>
    <property type="project" value="TreeGrafter"/>
</dbReference>
<reference evidence="5" key="1">
    <citation type="submission" date="2020-11" db="EMBL/GenBank/DDBJ databases">
        <authorList>
            <person name="Tran Van P."/>
        </authorList>
    </citation>
    <scope>NUCLEOTIDE SEQUENCE</scope>
</reference>
<dbReference type="InterPro" id="IPR001304">
    <property type="entry name" value="C-type_lectin-like"/>
</dbReference>
<dbReference type="PANTHER" id="PTHR22799:SF1">
    <property type="entry name" value="C-TYPE LECTIN DOMAIN FAMILY 11 MEMBER A"/>
    <property type="match status" value="1"/>
</dbReference>
<gene>
    <name evidence="5" type="ORF">CTOB1V02_LOCUS12773</name>
</gene>
<dbReference type="SMART" id="SM00034">
    <property type="entry name" value="CLECT"/>
    <property type="match status" value="1"/>
</dbReference>
<comment type="subcellular location">
    <subcellularLocation>
        <location evidence="1">Secreted</location>
    </subcellularLocation>
</comment>
<dbReference type="PROSITE" id="PS50041">
    <property type="entry name" value="C_TYPE_LECTIN_2"/>
    <property type="match status" value="1"/>
</dbReference>
<dbReference type="AlphaFoldDB" id="A0A7R8WPV8"/>
<dbReference type="Pfam" id="PF00059">
    <property type="entry name" value="Lectin_C"/>
    <property type="match status" value="1"/>
</dbReference>
<organism evidence="5">
    <name type="scientific">Cyprideis torosa</name>
    <dbReference type="NCBI Taxonomy" id="163714"/>
    <lineage>
        <taxon>Eukaryota</taxon>
        <taxon>Metazoa</taxon>
        <taxon>Ecdysozoa</taxon>
        <taxon>Arthropoda</taxon>
        <taxon>Crustacea</taxon>
        <taxon>Oligostraca</taxon>
        <taxon>Ostracoda</taxon>
        <taxon>Podocopa</taxon>
        <taxon>Podocopida</taxon>
        <taxon>Cytherocopina</taxon>
        <taxon>Cytheroidea</taxon>
        <taxon>Cytherideidae</taxon>
        <taxon>Cyprideis</taxon>
    </lineage>
</organism>
<dbReference type="CDD" id="cd00037">
    <property type="entry name" value="CLECT"/>
    <property type="match status" value="1"/>
</dbReference>
<dbReference type="SUPFAM" id="SSF56436">
    <property type="entry name" value="C-type lectin-like"/>
    <property type="match status" value="1"/>
</dbReference>
<evidence type="ECO:0000256" key="3">
    <source>
        <dbReference type="ARBA" id="ARBA00022729"/>
    </source>
</evidence>
<keyword evidence="2" id="KW-0964">Secreted</keyword>
<dbReference type="EMBL" id="OB670599">
    <property type="protein sequence ID" value="CAD7234957.1"/>
    <property type="molecule type" value="Genomic_DNA"/>
</dbReference>
<dbReference type="InterPro" id="IPR016186">
    <property type="entry name" value="C-type_lectin-like/link_sf"/>
</dbReference>
<dbReference type="GO" id="GO:0008083">
    <property type="term" value="F:growth factor activity"/>
    <property type="evidence" value="ECO:0007669"/>
    <property type="project" value="TreeGrafter"/>
</dbReference>
<dbReference type="GO" id="GO:0030246">
    <property type="term" value="F:carbohydrate binding"/>
    <property type="evidence" value="ECO:0007669"/>
    <property type="project" value="UniProtKB-KW"/>
</dbReference>